<sequence>MKLHTEHHGSGPETVALVHGLGNDATVWGDLVELAAATGRYTVVTVDLRGHGRSDRARTYALADFADDLVETLPTELHGVVSHSLGGAVVARAVDRLSPARAVYLDPGFRLALPDTGLGGLLVRRARWSIPLFAAARGRGVRTPALSPEAKALERASQERWDRGMALAVLQDVATHPYRPTRQRAESTVILSGDAPYVVPDPLPEQLLAAGWHVVREDSLGHAMALEDPRLTWRLVEAAL</sequence>
<evidence type="ECO:0000313" key="2">
    <source>
        <dbReference type="EMBL" id="TGO04620.1"/>
    </source>
</evidence>
<gene>
    <name evidence="2" type="ORF">SERN_2213</name>
</gene>
<organism evidence="2 3">
    <name type="scientific">Serinibacter arcticus</name>
    <dbReference type="NCBI Taxonomy" id="1655435"/>
    <lineage>
        <taxon>Bacteria</taxon>
        <taxon>Bacillati</taxon>
        <taxon>Actinomycetota</taxon>
        <taxon>Actinomycetes</taxon>
        <taxon>Micrococcales</taxon>
        <taxon>Beutenbergiaceae</taxon>
        <taxon>Serinibacter</taxon>
    </lineage>
</organism>
<evidence type="ECO:0000259" key="1">
    <source>
        <dbReference type="Pfam" id="PF12697"/>
    </source>
</evidence>
<protein>
    <submittedName>
        <fullName evidence="2">Beta-ketoadipate enol-lactone hydrolase</fullName>
    </submittedName>
</protein>
<dbReference type="RefSeq" id="WP_135850195.1">
    <property type="nucleotide sequence ID" value="NZ_RHPJ01000003.1"/>
</dbReference>
<dbReference type="Proteomes" id="UP000297318">
    <property type="component" value="Unassembled WGS sequence"/>
</dbReference>
<dbReference type="InterPro" id="IPR029058">
    <property type="entry name" value="AB_hydrolase_fold"/>
</dbReference>
<accession>A0A4Z1DZX1</accession>
<dbReference type="GO" id="GO:0016787">
    <property type="term" value="F:hydrolase activity"/>
    <property type="evidence" value="ECO:0007669"/>
    <property type="project" value="UniProtKB-KW"/>
</dbReference>
<dbReference type="InterPro" id="IPR050228">
    <property type="entry name" value="Carboxylesterase_BioH"/>
</dbReference>
<dbReference type="SUPFAM" id="SSF53474">
    <property type="entry name" value="alpha/beta-Hydrolases"/>
    <property type="match status" value="1"/>
</dbReference>
<reference evidence="2 3" key="1">
    <citation type="submission" date="2018-11" db="EMBL/GenBank/DDBJ databases">
        <title>Complete genome sequencing of the Actinobacteria Serinibacter sp. K3-2.</title>
        <authorList>
            <person name="Rakitin A.L."/>
            <person name="Beletsky A.V."/>
            <person name="Mardanov A.V."/>
            <person name="Ravin N.V."/>
            <person name="Gromova A.S."/>
            <person name="Filippova S.N."/>
            <person name="Gal'Chenko V.F."/>
        </authorList>
    </citation>
    <scope>NUCLEOTIDE SEQUENCE [LARGE SCALE GENOMIC DNA]</scope>
    <source>
        <strain evidence="2 3">K3-2</strain>
    </source>
</reference>
<proteinExistence type="predicted"/>
<keyword evidence="3" id="KW-1185">Reference proteome</keyword>
<comment type="caution">
    <text evidence="2">The sequence shown here is derived from an EMBL/GenBank/DDBJ whole genome shotgun (WGS) entry which is preliminary data.</text>
</comment>
<dbReference type="AlphaFoldDB" id="A0A4Z1DZX1"/>
<dbReference type="OrthoDB" id="8444301at2"/>
<dbReference type="PANTHER" id="PTHR43194:SF2">
    <property type="entry name" value="PEROXISOMAL MEMBRANE PROTEIN LPX1"/>
    <property type="match status" value="1"/>
</dbReference>
<dbReference type="EMBL" id="RHPJ01000003">
    <property type="protein sequence ID" value="TGO04620.1"/>
    <property type="molecule type" value="Genomic_DNA"/>
</dbReference>
<name>A0A4Z1DZX1_9MICO</name>
<dbReference type="InterPro" id="IPR000073">
    <property type="entry name" value="AB_hydrolase_1"/>
</dbReference>
<keyword evidence="2" id="KW-0378">Hydrolase</keyword>
<feature type="domain" description="AB hydrolase-1" evidence="1">
    <location>
        <begin position="17"/>
        <end position="231"/>
    </location>
</feature>
<dbReference type="Gene3D" id="3.40.50.1820">
    <property type="entry name" value="alpha/beta hydrolase"/>
    <property type="match status" value="1"/>
</dbReference>
<evidence type="ECO:0000313" key="3">
    <source>
        <dbReference type="Proteomes" id="UP000297318"/>
    </source>
</evidence>
<dbReference type="PANTHER" id="PTHR43194">
    <property type="entry name" value="HYDROLASE ALPHA/BETA FOLD FAMILY"/>
    <property type="match status" value="1"/>
</dbReference>
<dbReference type="Pfam" id="PF12697">
    <property type="entry name" value="Abhydrolase_6"/>
    <property type="match status" value="1"/>
</dbReference>